<dbReference type="InterPro" id="IPR054836">
    <property type="entry name" value="Tn5_transposase"/>
</dbReference>
<dbReference type="InterPro" id="IPR038215">
    <property type="entry name" value="TN5-like_N_sf"/>
</dbReference>
<dbReference type="InterPro" id="IPR014735">
    <property type="entry name" value="Transposase_Tn5-like_N"/>
</dbReference>
<dbReference type="GO" id="GO:0016787">
    <property type="term" value="F:hydrolase activity"/>
    <property type="evidence" value="ECO:0007669"/>
    <property type="project" value="UniProtKB-KW"/>
</dbReference>
<dbReference type="EMBL" id="VRLW01000001">
    <property type="protein sequence ID" value="KAA1260549.1"/>
    <property type="molecule type" value="Genomic_DNA"/>
</dbReference>
<keyword evidence="5" id="KW-1185">Reference proteome</keyword>
<dbReference type="Proteomes" id="UP000322699">
    <property type="component" value="Unassembled WGS sequence"/>
</dbReference>
<dbReference type="InterPro" id="IPR047768">
    <property type="entry name" value="Tn5p-like"/>
</dbReference>
<dbReference type="AlphaFoldDB" id="A0A5B1CLA2"/>
<evidence type="ECO:0000313" key="4">
    <source>
        <dbReference type="EMBL" id="KAA1260549.1"/>
    </source>
</evidence>
<dbReference type="PANTHER" id="PTHR37319">
    <property type="entry name" value="TRANSPOSASE"/>
    <property type="match status" value="1"/>
</dbReference>
<evidence type="ECO:0000256" key="1">
    <source>
        <dbReference type="SAM" id="MobiDB-lite"/>
    </source>
</evidence>
<evidence type="ECO:0000313" key="5">
    <source>
        <dbReference type="Proteomes" id="UP000322699"/>
    </source>
</evidence>
<dbReference type="RefSeq" id="WP_068265910.1">
    <property type="nucleotide sequence ID" value="NZ_LWSK01000101.1"/>
</dbReference>
<feature type="region of interest" description="Disordered" evidence="1">
    <location>
        <begin position="1"/>
        <end position="21"/>
    </location>
</feature>
<evidence type="ECO:0000259" key="2">
    <source>
        <dbReference type="Pfam" id="PF14706"/>
    </source>
</evidence>
<evidence type="ECO:0000313" key="3">
    <source>
        <dbReference type="EMBL" id="KAA1258414.1"/>
    </source>
</evidence>
<dbReference type="InterPro" id="IPR012337">
    <property type="entry name" value="RNaseH-like_sf"/>
</dbReference>
<dbReference type="EC" id="3.1.-.-" evidence="4"/>
<dbReference type="InterPro" id="IPR014737">
    <property type="entry name" value="Transposase_Tn5-like_C"/>
</dbReference>
<dbReference type="Gene3D" id="1.10.740.10">
    <property type="entry name" value="Transferase Inhibitor Protein From Tn5, Chain"/>
    <property type="match status" value="1"/>
</dbReference>
<gene>
    <name evidence="4" type="primary">tnpA_6</name>
    <name evidence="3" type="synonym">tnpA_1</name>
    <name evidence="3" type="ORF">LF1_09330</name>
    <name evidence="4" type="ORF">LF1_30890</name>
</gene>
<feature type="domain" description="Transposase Tn5-like N-terminal" evidence="2">
    <location>
        <begin position="10"/>
        <end position="64"/>
    </location>
</feature>
<accession>A0A5B1CLA2</accession>
<dbReference type="EMBL" id="VRLW01000001">
    <property type="protein sequence ID" value="KAA1258414.1"/>
    <property type="molecule type" value="Genomic_DNA"/>
</dbReference>
<dbReference type="Pfam" id="PF14706">
    <property type="entry name" value="Tnp_DNA_bind"/>
    <property type="match status" value="1"/>
</dbReference>
<dbReference type="NCBIfam" id="NF033590">
    <property type="entry name" value="transpos_IS4_3"/>
    <property type="match status" value="1"/>
</dbReference>
<dbReference type="PANTHER" id="PTHR37319:SF1">
    <property type="entry name" value="TRANSPOSASE TN5 DIMERISATION DOMAIN-CONTAINING PROTEIN"/>
    <property type="match status" value="1"/>
</dbReference>
<reference evidence="4 5" key="1">
    <citation type="submission" date="2019-08" db="EMBL/GenBank/DDBJ databases">
        <title>Deep-cultivation of Planctomycetes and their phenomic and genomic characterization uncovers novel biology.</title>
        <authorList>
            <person name="Wiegand S."/>
            <person name="Jogler M."/>
            <person name="Boedeker C."/>
            <person name="Pinto D."/>
            <person name="Vollmers J."/>
            <person name="Rivas-Marin E."/>
            <person name="Kohn T."/>
            <person name="Peeters S.H."/>
            <person name="Heuer A."/>
            <person name="Rast P."/>
            <person name="Oberbeckmann S."/>
            <person name="Bunk B."/>
            <person name="Jeske O."/>
            <person name="Meyerdierks A."/>
            <person name="Storesund J.E."/>
            <person name="Kallscheuer N."/>
            <person name="Luecker S."/>
            <person name="Lage O.M."/>
            <person name="Pohl T."/>
            <person name="Merkel B.J."/>
            <person name="Hornburger P."/>
            <person name="Mueller R.-W."/>
            <person name="Bruemmer F."/>
            <person name="Labrenz M."/>
            <person name="Spormann A.M."/>
            <person name="Op Den Camp H."/>
            <person name="Overmann J."/>
            <person name="Amann R."/>
            <person name="Jetten M.S.M."/>
            <person name="Mascher T."/>
            <person name="Medema M.H."/>
            <person name="Devos D.P."/>
            <person name="Kaster A.-K."/>
            <person name="Ovreas L."/>
            <person name="Rohde M."/>
            <person name="Galperin M.Y."/>
            <person name="Jogler C."/>
        </authorList>
    </citation>
    <scope>NUCLEOTIDE SEQUENCE [LARGE SCALE GENOMIC DNA]</scope>
    <source>
        <strain evidence="4 5">LF1</strain>
    </source>
</reference>
<comment type="caution">
    <text evidence="4">The sequence shown here is derived from an EMBL/GenBank/DDBJ whole genome shotgun (WGS) entry which is preliminary data.</text>
</comment>
<dbReference type="Gene3D" id="3.90.350.10">
    <property type="entry name" value="Transposase Inhibitor Protein From Tn5, Chain A, domain 1"/>
    <property type="match status" value="1"/>
</dbReference>
<name>A0A5B1CLA2_9BACT</name>
<dbReference type="Gene3D" id="1.10.246.40">
    <property type="entry name" value="Tn5 transposase, domain 1"/>
    <property type="match status" value="1"/>
</dbReference>
<organism evidence="4 5">
    <name type="scientific">Rubripirellula obstinata</name>
    <dbReference type="NCBI Taxonomy" id="406547"/>
    <lineage>
        <taxon>Bacteria</taxon>
        <taxon>Pseudomonadati</taxon>
        <taxon>Planctomycetota</taxon>
        <taxon>Planctomycetia</taxon>
        <taxon>Pirellulales</taxon>
        <taxon>Pirellulaceae</taxon>
        <taxon>Rubripirellula</taxon>
    </lineage>
</organism>
<dbReference type="OrthoDB" id="282824at2"/>
<feature type="compositionally biased region" description="Low complexity" evidence="1">
    <location>
        <begin position="1"/>
        <end position="11"/>
    </location>
</feature>
<dbReference type="SUPFAM" id="SSF53098">
    <property type="entry name" value="Ribonuclease H-like"/>
    <property type="match status" value="1"/>
</dbReference>
<protein>
    <submittedName>
        <fullName evidence="4">Transposase for transposon Tn5</fullName>
        <ecNumber evidence="4">3.1.-.-</ecNumber>
    </submittedName>
</protein>
<sequence>MDGTKTTFGKTHFGDAQLGDRRRTERLVKIADQMARRPGGSLPHKLNQPSDLKAFYRLMNRPEVTHQAILDSHRNATFESIDDCNSPVLVLHDSTELDFETHESMHGELGSIGNGSRRGYLVQNSLAVNSRTGRVFGLVDQILHCRVDVPENETVAQKRQRESRESLLWLRGTSRLPATRKLVDVCDQGADTFEFIDKEVHSGRRFVLRACYDRKITIGHDDQDEAHNGHLRTYARSLPVAGTWELSVTSCVKKKKARKKGQSPKKSKRRARTANMAVAYAPVMIHPPNLKRGNYGTDPVKVWVVRVWEVDPPEGEDRLEWFLITNEVVSDFEAAYRVVGWYEKRWIVEEFHKAKKTGCQIESPQFTCSSRLQPAIALLSVVALKLLQMRDMSRQRGAKTQPACSIFCEQYVTMLCAWRHKQLKADWSIHDFYYALARLGGHQNRRRDSPPGWITIWRGWADLQAMVAGADALEELRRCG</sequence>
<proteinExistence type="predicted"/>
<keyword evidence="4" id="KW-0378">Hydrolase</keyword>